<gene>
    <name evidence="1" type="ORF">JZY06_00670</name>
</gene>
<dbReference type="Proteomes" id="UP000664332">
    <property type="component" value="Unassembled WGS sequence"/>
</dbReference>
<keyword evidence="2" id="KW-1185">Reference proteome</keyword>
<proteinExistence type="predicted"/>
<protein>
    <submittedName>
        <fullName evidence="1">DUF3427 domain-containing protein</fullName>
    </submittedName>
</protein>
<comment type="caution">
    <text evidence="1">The sequence shown here is derived from an EMBL/GenBank/DDBJ whole genome shotgun (WGS) entry which is preliminary data.</text>
</comment>
<name>A0A939DXQ3_9CORY</name>
<reference evidence="1" key="1">
    <citation type="submission" date="2021-03" db="EMBL/GenBank/DDBJ databases">
        <authorList>
            <person name="Sun Q."/>
        </authorList>
    </citation>
    <scope>NUCLEOTIDE SEQUENCE</scope>
    <source>
        <strain evidence="1">CCM 8862</strain>
    </source>
</reference>
<accession>A0A939DXQ3</accession>
<evidence type="ECO:0000313" key="2">
    <source>
        <dbReference type="Proteomes" id="UP000664332"/>
    </source>
</evidence>
<sequence>MSHTVDQSPNRLSTLLVKYRPESLRDFLLRTATGVEDLYRRDGVLDEDTPVDLQPDCWTTWRRRTGLNHDDSAADRRTEAFLFRRLRRFLHVDDQDRADSYCAVATGQAAYRDMDPRQQTFARMLVTVIYYPFPGEYDAIAFPETIDGALAQIRSCPAFARELAQLFAFTLRRGHRVKKPVSGGFANGVLRLHAQYRIQELIAAVSKQLIGLETTRPEEEGTYDFMASRLTLLAATLSDKGVTAGGDRHTVALSPKKIAWTAPSGFTLDSPRGQMYLHHDDNRHTIFLAVRKKSAHSGIPAEFTLLGPAHYSTHRGEDAVEFVALLEDAMPTELCQQWLACGC</sequence>
<dbReference type="EMBL" id="JAFLEQ010000003">
    <property type="protein sequence ID" value="MBN9643150.1"/>
    <property type="molecule type" value="Genomic_DNA"/>
</dbReference>
<dbReference type="RefSeq" id="WP_207117555.1">
    <property type="nucleotide sequence ID" value="NZ_JAFLEQ010000003.1"/>
</dbReference>
<dbReference type="AlphaFoldDB" id="A0A939DXQ3"/>
<evidence type="ECO:0000313" key="1">
    <source>
        <dbReference type="EMBL" id="MBN9643150.1"/>
    </source>
</evidence>
<organism evidence="1 2">
    <name type="scientific">Corynebacterium mendelii</name>
    <dbReference type="NCBI Taxonomy" id="2765362"/>
    <lineage>
        <taxon>Bacteria</taxon>
        <taxon>Bacillati</taxon>
        <taxon>Actinomycetota</taxon>
        <taxon>Actinomycetes</taxon>
        <taxon>Mycobacteriales</taxon>
        <taxon>Corynebacteriaceae</taxon>
        <taxon>Corynebacterium</taxon>
    </lineage>
</organism>